<dbReference type="InterPro" id="IPR039424">
    <property type="entry name" value="SBP_5"/>
</dbReference>
<dbReference type="GO" id="GO:1904680">
    <property type="term" value="F:peptide transmembrane transporter activity"/>
    <property type="evidence" value="ECO:0007669"/>
    <property type="project" value="TreeGrafter"/>
</dbReference>
<evidence type="ECO:0000313" key="5">
    <source>
        <dbReference type="EMBL" id="CAB4611610.1"/>
    </source>
</evidence>
<evidence type="ECO:0000259" key="4">
    <source>
        <dbReference type="Pfam" id="PF00496"/>
    </source>
</evidence>
<keyword evidence="3" id="KW-0732">Signal</keyword>
<dbReference type="Gene3D" id="3.10.105.10">
    <property type="entry name" value="Dipeptide-binding Protein, Domain 3"/>
    <property type="match status" value="1"/>
</dbReference>
<dbReference type="EMBL" id="CAEZUN010000196">
    <property type="protein sequence ID" value="CAB4611610.1"/>
    <property type="molecule type" value="Genomic_DNA"/>
</dbReference>
<evidence type="ECO:0000256" key="3">
    <source>
        <dbReference type="ARBA" id="ARBA00022729"/>
    </source>
</evidence>
<dbReference type="InterPro" id="IPR030678">
    <property type="entry name" value="Peptide/Ni-bd"/>
</dbReference>
<dbReference type="InterPro" id="IPR000914">
    <property type="entry name" value="SBP_5_dom"/>
</dbReference>
<comment type="similarity">
    <text evidence="1">Belongs to the bacterial solute-binding protein 5 family.</text>
</comment>
<dbReference type="AlphaFoldDB" id="A0A6J6HF79"/>
<name>A0A6J6HF79_9ZZZZ</name>
<protein>
    <submittedName>
        <fullName evidence="5">Unannotated protein</fullName>
    </submittedName>
</protein>
<feature type="domain" description="Solute-binding protein family 5" evidence="4">
    <location>
        <begin position="84"/>
        <end position="422"/>
    </location>
</feature>
<dbReference type="CDD" id="cd00995">
    <property type="entry name" value="PBP2_NikA_DppA_OppA_like"/>
    <property type="match status" value="1"/>
</dbReference>
<sequence>MKSIFTGGRRKVVAVMAIALVASLTQVSSSGAAGADTPKRGGNITVGIFDSFPGYCMADNLANSSLMGARTIYETWVEQRADGKIVPYLLKSFEHSADNKTWLLTVRDGIKFHDGTPVDADALLINLQALRGALYVNGLIGKTPKSTGKLGTAVGFTANIQDVVKTGAMSVQITLFQPESDYPESLYASGRFFARAPSQILGADCSTKPVGTGAFKLVTTELTKLVVAANPDYWRKDAKGGKLPYLDGITFTFLPDAQPRVSGVKSGSLAATMFTSATEAKQIKDLQKNKAITTIISPMDYYPTIWMNHKIAPFSSKNARLALSHALDREKWLKVRQKGLGMIPDSIVGPNNIMYNKKNYAGFDLAAAKADVAAYKTETGKDLEFSLPYVSASADATANAILIQQMCAAAGIKVNLLSQTTAEAIAKAFPMQYQMLPLLLMEGTGTGFILPFLVSDMSGGNPNHFITQIAAKVPALKGLPVYFGILNISSFKDTVSENLLFAARGESNLAKKKKLYQQATAQIQAEAHVTNISMLAYSLSYKNLGGIGELPLAAGGPRRLVTNFGIDWTGVWSTK</sequence>
<dbReference type="PANTHER" id="PTHR30290:SF9">
    <property type="entry name" value="OLIGOPEPTIDE-BINDING PROTEIN APPA"/>
    <property type="match status" value="1"/>
</dbReference>
<dbReference type="GO" id="GO:0015833">
    <property type="term" value="P:peptide transport"/>
    <property type="evidence" value="ECO:0007669"/>
    <property type="project" value="TreeGrafter"/>
</dbReference>
<gene>
    <name evidence="5" type="ORF">UFOPK1826_01303</name>
</gene>
<organism evidence="5">
    <name type="scientific">freshwater metagenome</name>
    <dbReference type="NCBI Taxonomy" id="449393"/>
    <lineage>
        <taxon>unclassified sequences</taxon>
        <taxon>metagenomes</taxon>
        <taxon>ecological metagenomes</taxon>
    </lineage>
</organism>
<dbReference type="SUPFAM" id="SSF53850">
    <property type="entry name" value="Periplasmic binding protein-like II"/>
    <property type="match status" value="1"/>
</dbReference>
<dbReference type="GO" id="GO:0042597">
    <property type="term" value="C:periplasmic space"/>
    <property type="evidence" value="ECO:0007669"/>
    <property type="project" value="UniProtKB-ARBA"/>
</dbReference>
<dbReference type="PIRSF" id="PIRSF002741">
    <property type="entry name" value="MppA"/>
    <property type="match status" value="1"/>
</dbReference>
<accession>A0A6J6HF79</accession>
<keyword evidence="2" id="KW-0813">Transport</keyword>
<dbReference type="GO" id="GO:0043190">
    <property type="term" value="C:ATP-binding cassette (ABC) transporter complex"/>
    <property type="evidence" value="ECO:0007669"/>
    <property type="project" value="InterPro"/>
</dbReference>
<dbReference type="Pfam" id="PF00496">
    <property type="entry name" value="SBP_bac_5"/>
    <property type="match status" value="1"/>
</dbReference>
<reference evidence="5" key="1">
    <citation type="submission" date="2020-05" db="EMBL/GenBank/DDBJ databases">
        <authorList>
            <person name="Chiriac C."/>
            <person name="Salcher M."/>
            <person name="Ghai R."/>
            <person name="Kavagutti S V."/>
        </authorList>
    </citation>
    <scope>NUCLEOTIDE SEQUENCE</scope>
</reference>
<proteinExistence type="inferred from homology"/>
<dbReference type="Gene3D" id="3.40.190.10">
    <property type="entry name" value="Periplasmic binding protein-like II"/>
    <property type="match status" value="1"/>
</dbReference>
<evidence type="ECO:0000256" key="2">
    <source>
        <dbReference type="ARBA" id="ARBA00022448"/>
    </source>
</evidence>
<evidence type="ECO:0000256" key="1">
    <source>
        <dbReference type="ARBA" id="ARBA00005695"/>
    </source>
</evidence>
<dbReference type="PANTHER" id="PTHR30290">
    <property type="entry name" value="PERIPLASMIC BINDING COMPONENT OF ABC TRANSPORTER"/>
    <property type="match status" value="1"/>
</dbReference>